<reference evidence="2" key="1">
    <citation type="submission" date="2023-10" db="EMBL/GenBank/DDBJ databases">
        <authorList>
            <person name="Chen Y."/>
            <person name="Shah S."/>
            <person name="Dougan E. K."/>
            <person name="Thang M."/>
            <person name="Chan C."/>
        </authorList>
    </citation>
    <scope>NUCLEOTIDE SEQUENCE [LARGE SCALE GENOMIC DNA]</scope>
</reference>
<proteinExistence type="predicted"/>
<evidence type="ECO:0000313" key="2">
    <source>
        <dbReference type="EMBL" id="CAK0873062.1"/>
    </source>
</evidence>
<organism evidence="2 3">
    <name type="scientific">Prorocentrum cordatum</name>
    <dbReference type="NCBI Taxonomy" id="2364126"/>
    <lineage>
        <taxon>Eukaryota</taxon>
        <taxon>Sar</taxon>
        <taxon>Alveolata</taxon>
        <taxon>Dinophyceae</taxon>
        <taxon>Prorocentrales</taxon>
        <taxon>Prorocentraceae</taxon>
        <taxon>Prorocentrum</taxon>
    </lineage>
</organism>
<sequence length="326" mass="34028">MVRAYKPKFVSAELKAQLAALMQEPAEALNSKGKDKCAIAAGKSGAASRSWPIQLERLETSKRKLARMSVASGFFLPAVARLQVTAVAPGEAHALFQEPSGHVIGHAAGTEAHALFQEPSGHVIGHAAGTEGDYGNPWWTFGPPIPGVPERTFWAFVTEALQGPESTDALCREFELEPSPEEMAAKVSPALWSRAEGGLRLVLGDAALPGGAAEGVCAVASTQQWALRRRARAPPPPRAAAHGAPPAAEGRPARRGGQQEAVAAAAASRGPRLSRGLLPLAAPHRHEGGLPGQGHFPRGGVEAQKGGGSEHGQKVWDEGTVAEMVE</sequence>
<dbReference type="EMBL" id="CAUYUJ010017235">
    <property type="protein sequence ID" value="CAK0873062.1"/>
    <property type="molecule type" value="Genomic_DNA"/>
</dbReference>
<comment type="caution">
    <text evidence="2">The sequence shown here is derived from an EMBL/GenBank/DDBJ whole genome shotgun (WGS) entry which is preliminary data.</text>
</comment>
<accession>A0ABN9VJP6</accession>
<feature type="non-terminal residue" evidence="2">
    <location>
        <position position="326"/>
    </location>
</feature>
<dbReference type="Proteomes" id="UP001189429">
    <property type="component" value="Unassembled WGS sequence"/>
</dbReference>
<feature type="region of interest" description="Disordered" evidence="1">
    <location>
        <begin position="227"/>
        <end position="270"/>
    </location>
</feature>
<keyword evidence="3" id="KW-1185">Reference proteome</keyword>
<feature type="compositionally biased region" description="Low complexity" evidence="1">
    <location>
        <begin position="239"/>
        <end position="270"/>
    </location>
</feature>
<protein>
    <submittedName>
        <fullName evidence="2">Uncharacterized protein</fullName>
    </submittedName>
</protein>
<gene>
    <name evidence="2" type="ORF">PCOR1329_LOCUS58364</name>
</gene>
<name>A0ABN9VJP6_9DINO</name>
<feature type="region of interest" description="Disordered" evidence="1">
    <location>
        <begin position="282"/>
        <end position="326"/>
    </location>
</feature>
<evidence type="ECO:0000313" key="3">
    <source>
        <dbReference type="Proteomes" id="UP001189429"/>
    </source>
</evidence>
<evidence type="ECO:0000256" key="1">
    <source>
        <dbReference type="SAM" id="MobiDB-lite"/>
    </source>
</evidence>